<evidence type="ECO:0000256" key="5">
    <source>
        <dbReference type="ARBA" id="ARBA00023163"/>
    </source>
</evidence>
<evidence type="ECO:0000256" key="1">
    <source>
        <dbReference type="ARBA" id="ARBA00010641"/>
    </source>
</evidence>
<dbReference type="InterPro" id="IPR013325">
    <property type="entry name" value="RNA_pol_sigma_r2"/>
</dbReference>
<keyword evidence="5" id="KW-0804">Transcription</keyword>
<evidence type="ECO:0000256" key="2">
    <source>
        <dbReference type="ARBA" id="ARBA00023015"/>
    </source>
</evidence>
<evidence type="ECO:0000256" key="4">
    <source>
        <dbReference type="ARBA" id="ARBA00023125"/>
    </source>
</evidence>
<dbReference type="InterPro" id="IPR039425">
    <property type="entry name" value="RNA_pol_sigma-70-like"/>
</dbReference>
<accession>A0ABR8MXC1</accession>
<gene>
    <name evidence="8" type="ORF">H8B09_17645</name>
</gene>
<name>A0ABR8MXC1_9BACL</name>
<dbReference type="NCBIfam" id="TIGR02937">
    <property type="entry name" value="sigma70-ECF"/>
    <property type="match status" value="1"/>
</dbReference>
<feature type="domain" description="RNA polymerase sigma-70 region 4" evidence="7">
    <location>
        <begin position="131"/>
        <end position="176"/>
    </location>
</feature>
<evidence type="ECO:0000259" key="6">
    <source>
        <dbReference type="Pfam" id="PF04542"/>
    </source>
</evidence>
<evidence type="ECO:0000313" key="8">
    <source>
        <dbReference type="EMBL" id="MBD3920592.1"/>
    </source>
</evidence>
<sequence length="203" mass="23470">MTHEIEVQPWLERMLKGDTGAFREMYAHIHPHVYRTVSFMAGSKDDIGDIVNEVYIALFQALPTYKPDQPFRPWLNGIIARQTSNWRRRLWRRMRLADRNRTLFVEPPRTEPGDGLFEAEQNKELLQHVGRLSLRLRQIIVLRYYQDHSYVEIADVLDIPVGTVKSRHHAAIAKLRRLMEQNPATTAAAASNIGEGAGRHVHS</sequence>
<keyword evidence="4" id="KW-0238">DNA-binding</keyword>
<comment type="caution">
    <text evidence="8">The sequence shown here is derived from an EMBL/GenBank/DDBJ whole genome shotgun (WGS) entry which is preliminary data.</text>
</comment>
<dbReference type="EMBL" id="JACXZA010000004">
    <property type="protein sequence ID" value="MBD3920592.1"/>
    <property type="molecule type" value="Genomic_DNA"/>
</dbReference>
<reference evidence="8 9" key="1">
    <citation type="submission" date="2020-09" db="EMBL/GenBank/DDBJ databases">
        <title>Paenibacillus sp. strain PR3 16S rRNA gene Genome sequencing and assembly.</title>
        <authorList>
            <person name="Kim J."/>
        </authorList>
    </citation>
    <scope>NUCLEOTIDE SEQUENCE [LARGE SCALE GENOMIC DNA]</scope>
    <source>
        <strain evidence="8 9">PR3</strain>
    </source>
</reference>
<proteinExistence type="inferred from homology"/>
<dbReference type="InterPro" id="IPR007627">
    <property type="entry name" value="RNA_pol_sigma70_r2"/>
</dbReference>
<protein>
    <submittedName>
        <fullName evidence="8">Sigma-70 family RNA polymerase sigma factor</fullName>
    </submittedName>
</protein>
<dbReference type="Pfam" id="PF04545">
    <property type="entry name" value="Sigma70_r4"/>
    <property type="match status" value="1"/>
</dbReference>
<dbReference type="Gene3D" id="1.10.10.10">
    <property type="entry name" value="Winged helix-like DNA-binding domain superfamily/Winged helix DNA-binding domain"/>
    <property type="match status" value="1"/>
</dbReference>
<keyword evidence="9" id="KW-1185">Reference proteome</keyword>
<evidence type="ECO:0000313" key="9">
    <source>
        <dbReference type="Proteomes" id="UP000609346"/>
    </source>
</evidence>
<dbReference type="InterPro" id="IPR007630">
    <property type="entry name" value="RNA_pol_sigma70_r4"/>
</dbReference>
<evidence type="ECO:0000259" key="7">
    <source>
        <dbReference type="Pfam" id="PF04545"/>
    </source>
</evidence>
<dbReference type="InterPro" id="IPR013324">
    <property type="entry name" value="RNA_pol_sigma_r3/r4-like"/>
</dbReference>
<evidence type="ECO:0000256" key="3">
    <source>
        <dbReference type="ARBA" id="ARBA00023082"/>
    </source>
</evidence>
<dbReference type="SUPFAM" id="SSF88946">
    <property type="entry name" value="Sigma2 domain of RNA polymerase sigma factors"/>
    <property type="match status" value="1"/>
</dbReference>
<dbReference type="PANTHER" id="PTHR43133:SF60">
    <property type="entry name" value="RNA POLYMERASE SIGMA FACTOR SIGV"/>
    <property type="match status" value="1"/>
</dbReference>
<dbReference type="SUPFAM" id="SSF88659">
    <property type="entry name" value="Sigma3 and sigma4 domains of RNA polymerase sigma factors"/>
    <property type="match status" value="1"/>
</dbReference>
<dbReference type="CDD" id="cd06171">
    <property type="entry name" value="Sigma70_r4"/>
    <property type="match status" value="1"/>
</dbReference>
<organism evidence="8 9">
    <name type="scientific">Paenibacillus terricola</name>
    <dbReference type="NCBI Taxonomy" id="2763503"/>
    <lineage>
        <taxon>Bacteria</taxon>
        <taxon>Bacillati</taxon>
        <taxon>Bacillota</taxon>
        <taxon>Bacilli</taxon>
        <taxon>Bacillales</taxon>
        <taxon>Paenibacillaceae</taxon>
        <taxon>Paenibacillus</taxon>
    </lineage>
</organism>
<feature type="domain" description="RNA polymerase sigma-70 region 2" evidence="6">
    <location>
        <begin position="25"/>
        <end position="93"/>
    </location>
</feature>
<dbReference type="InterPro" id="IPR036388">
    <property type="entry name" value="WH-like_DNA-bd_sf"/>
</dbReference>
<comment type="similarity">
    <text evidence="1">Belongs to the sigma-70 factor family. ECF subfamily.</text>
</comment>
<dbReference type="Gene3D" id="1.10.1740.10">
    <property type="match status" value="1"/>
</dbReference>
<dbReference type="InterPro" id="IPR014284">
    <property type="entry name" value="RNA_pol_sigma-70_dom"/>
</dbReference>
<dbReference type="RefSeq" id="WP_191204881.1">
    <property type="nucleotide sequence ID" value="NZ_JACXZA010000004.1"/>
</dbReference>
<dbReference type="Proteomes" id="UP000609346">
    <property type="component" value="Unassembled WGS sequence"/>
</dbReference>
<keyword evidence="2" id="KW-0805">Transcription regulation</keyword>
<keyword evidence="3" id="KW-0731">Sigma factor</keyword>
<dbReference type="PANTHER" id="PTHR43133">
    <property type="entry name" value="RNA POLYMERASE ECF-TYPE SIGMA FACTO"/>
    <property type="match status" value="1"/>
</dbReference>
<dbReference type="Pfam" id="PF04542">
    <property type="entry name" value="Sigma70_r2"/>
    <property type="match status" value="1"/>
</dbReference>